<keyword evidence="1" id="KW-0614">Plasmid</keyword>
<proteinExistence type="predicted"/>
<dbReference type="RefSeq" id="WP_180726211.1">
    <property type="nucleotide sequence ID" value="NZ_AP023176.1"/>
</dbReference>
<dbReference type="Proteomes" id="UP000510888">
    <property type="component" value="Plasmid PPGU16_p1"/>
</dbReference>
<keyword evidence="2" id="KW-1185">Reference proteome</keyword>
<dbReference type="KEGG" id="plad:PPGU16_57410"/>
<evidence type="ECO:0000313" key="1">
    <source>
        <dbReference type="EMBL" id="BCF92674.1"/>
    </source>
</evidence>
<gene>
    <name evidence="1" type="ORF">PPGU16_57410</name>
</gene>
<sequence>MLSALVETVGALGILASVAAKIAELRKEYRRCKKVGANKKTPPERGR</sequence>
<accession>A0A7I8BVA2</accession>
<dbReference type="EMBL" id="AP023176">
    <property type="protein sequence ID" value="BCF92674.1"/>
    <property type="molecule type" value="Genomic_DNA"/>
</dbReference>
<dbReference type="AlphaFoldDB" id="A0A7I8BVA2"/>
<evidence type="ECO:0000313" key="2">
    <source>
        <dbReference type="Proteomes" id="UP000510888"/>
    </source>
</evidence>
<protein>
    <submittedName>
        <fullName evidence="1">Uncharacterized protein</fullName>
    </submittedName>
</protein>
<geneLocation type="plasmid" evidence="1 2">
    <name>PPGU16_p1</name>
</geneLocation>
<organism evidence="1 2">
    <name type="scientific">Paraburkholderia largidicola</name>
    <dbReference type="NCBI Taxonomy" id="3014751"/>
    <lineage>
        <taxon>Bacteria</taxon>
        <taxon>Pseudomonadati</taxon>
        <taxon>Pseudomonadota</taxon>
        <taxon>Betaproteobacteria</taxon>
        <taxon>Burkholderiales</taxon>
        <taxon>Burkholderiaceae</taxon>
        <taxon>Paraburkholderia</taxon>
    </lineage>
</organism>
<reference evidence="1 2" key="1">
    <citation type="journal article" date="2020" name="Genes (Basel)">
        <title>Genomic Comparison of Insect Gut Symbionts from Divergent Burkholderia Subclades.</title>
        <authorList>
            <person name="Takeshita K."/>
            <person name="Kikuchi Y."/>
        </authorList>
    </citation>
    <scope>NUCLEOTIDE SEQUENCE [LARGE SCALE GENOMIC DNA]</scope>
    <source>
        <strain evidence="1 2">PGU16</strain>
        <plasmid evidence="1 2">PPGU16_p1</plasmid>
    </source>
</reference>
<name>A0A7I8BVA2_9BURK</name>